<organism evidence="3 4">
    <name type="scientific">Haloterrigena salina JCM 13891</name>
    <dbReference type="NCBI Taxonomy" id="1227488"/>
    <lineage>
        <taxon>Archaea</taxon>
        <taxon>Methanobacteriati</taxon>
        <taxon>Methanobacteriota</taxon>
        <taxon>Stenosarchaea group</taxon>
        <taxon>Halobacteria</taxon>
        <taxon>Halobacteriales</taxon>
        <taxon>Natrialbaceae</taxon>
        <taxon>Haloterrigena</taxon>
    </lineage>
</organism>
<evidence type="ECO:0000256" key="1">
    <source>
        <dbReference type="SAM" id="MobiDB-lite"/>
    </source>
</evidence>
<dbReference type="PANTHER" id="PTHR19328">
    <property type="entry name" value="HEDGEHOG-INTERACTING PROTEIN"/>
    <property type="match status" value="1"/>
</dbReference>
<sequence length="448" mass="48907">MVGSAGCFEGNDSMNSLIPSGPSVALDTIAQGLTYPTDFVAADDGKYFVTDQVGTVHVIQDGSTRNDPFLDISDRIVDLGFDSLGGYDERGLLGMELHPSFGDNGRFYLRYSTPPESDQFAHIEILSEFQTTADGRHGDPTSERVILAIPQPASIHNSGNVVFGPDDYLYVSTGDGGKPYTDQPDDWYENAPGGTAQITTDNLFGGVLRIDVDAETDPYGIPADNPFLEDGMRDAGRPEYYAWGFRNPWGMSFDGDELYVADVGESNYESVNRVEKGGNYGWNVKEGTHCFDSESSDDENCPDETPASVRNGEPLLDPVIEYPHWHDDVQLGSGIIGGYVYRGDAMSDLDGAYLFGDWSADPHGDPLGSVFIARPSEDVQRTHQYNQQRSLRQLHELEIETGDGSGELSRYVSAFGQDLNGEVYVLTTKTSAIEGTTGEIHRLVPPAE</sequence>
<evidence type="ECO:0000259" key="2">
    <source>
        <dbReference type="Pfam" id="PF07995"/>
    </source>
</evidence>
<dbReference type="AlphaFoldDB" id="M0CP23"/>
<proteinExistence type="predicted"/>
<dbReference type="InterPro" id="IPR011042">
    <property type="entry name" value="6-blade_b-propeller_TolB-like"/>
</dbReference>
<gene>
    <name evidence="3" type="ORF">C477_01205</name>
</gene>
<dbReference type="eggNOG" id="arCOG02796">
    <property type="taxonomic scope" value="Archaea"/>
</dbReference>
<dbReference type="InterPro" id="IPR011041">
    <property type="entry name" value="Quinoprot_gluc/sorb_DH_b-prop"/>
</dbReference>
<dbReference type="PANTHER" id="PTHR19328:SF75">
    <property type="entry name" value="ALDOSE SUGAR DEHYDROGENASE YLII"/>
    <property type="match status" value="1"/>
</dbReference>
<name>M0CP23_9EURY</name>
<dbReference type="Gene3D" id="2.120.10.30">
    <property type="entry name" value="TolB, C-terminal domain"/>
    <property type="match status" value="1"/>
</dbReference>
<reference evidence="3 4" key="1">
    <citation type="journal article" date="2014" name="PLoS Genet.">
        <title>Phylogenetically driven sequencing of extremely halophilic archaea reveals strategies for static and dynamic osmo-response.</title>
        <authorList>
            <person name="Becker E.A."/>
            <person name="Seitzer P.M."/>
            <person name="Tritt A."/>
            <person name="Larsen D."/>
            <person name="Krusor M."/>
            <person name="Yao A.I."/>
            <person name="Wu D."/>
            <person name="Madern D."/>
            <person name="Eisen J.A."/>
            <person name="Darling A.E."/>
            <person name="Facciotti M.T."/>
        </authorList>
    </citation>
    <scope>NUCLEOTIDE SEQUENCE [LARGE SCALE GENOMIC DNA]</scope>
    <source>
        <strain evidence="3 4">JCM 13891</strain>
    </source>
</reference>
<feature type="domain" description="Glucose/Sorbosone dehydrogenase" evidence="2">
    <location>
        <begin position="34"/>
        <end position="298"/>
    </location>
</feature>
<dbReference type="Pfam" id="PF07995">
    <property type="entry name" value="GSDH"/>
    <property type="match status" value="1"/>
</dbReference>
<protein>
    <submittedName>
        <fullName evidence="3">Quinoprotein glucose dehydrogenase</fullName>
    </submittedName>
</protein>
<dbReference type="InterPro" id="IPR012938">
    <property type="entry name" value="Glc/Sorbosone_DH"/>
</dbReference>
<dbReference type="SUPFAM" id="SSF50952">
    <property type="entry name" value="Soluble quinoprotein glucose dehydrogenase"/>
    <property type="match status" value="1"/>
</dbReference>
<dbReference type="PATRIC" id="fig|1227488.3.peg.238"/>
<dbReference type="EMBL" id="AOIS01000006">
    <property type="protein sequence ID" value="ELZ24393.1"/>
    <property type="molecule type" value="Genomic_DNA"/>
</dbReference>
<evidence type="ECO:0000313" key="4">
    <source>
        <dbReference type="Proteomes" id="UP000011657"/>
    </source>
</evidence>
<accession>M0CP23</accession>
<dbReference type="Proteomes" id="UP000011657">
    <property type="component" value="Unassembled WGS sequence"/>
</dbReference>
<dbReference type="STRING" id="1227488.C477_01205"/>
<keyword evidence="4" id="KW-1185">Reference proteome</keyword>
<comment type="caution">
    <text evidence="3">The sequence shown here is derived from an EMBL/GenBank/DDBJ whole genome shotgun (WGS) entry which is preliminary data.</text>
</comment>
<feature type="region of interest" description="Disordered" evidence="1">
    <location>
        <begin position="292"/>
        <end position="314"/>
    </location>
</feature>
<evidence type="ECO:0000313" key="3">
    <source>
        <dbReference type="EMBL" id="ELZ24393.1"/>
    </source>
</evidence>